<name>C9W1G6_RHISA</name>
<dbReference type="AlphaFoldDB" id="C9W1G6"/>
<reference evidence="2" key="2">
    <citation type="journal article" date="2013" name="Ticks Tick Borne Dis.">
        <title>Proteome of Rhipicephalus sanguineus tick saliva induced by the secretagogues pilocarpine and dopamine.</title>
        <authorList>
            <person name="Oliveira C.J."/>
            <person name="Anatriello E."/>
            <person name="de Miranda-Santos I.K."/>
            <person name="Francischetti I.M."/>
            <person name="Sa-Nunes A."/>
            <person name="Ferreira B.R."/>
            <person name="Ribeiro J.M."/>
        </authorList>
    </citation>
    <scope>NUCLEOTIDE SEQUENCE</scope>
    <source>
        <tissue evidence="2">Salivary glands</tissue>
    </source>
</reference>
<feature type="chain" id="PRO_5003003785" evidence="1">
    <location>
        <begin position="29"/>
        <end position="84"/>
    </location>
</feature>
<sequence length="84" mass="8827">MSRFSTLTIALLAIVLTILSGNFESAAGRRAAASSMCTGHCVLQQNGAFSGCPVDGNCTCTEVDRTNHWPKNGTCRDKVAHTGP</sequence>
<dbReference type="EMBL" id="EZ406114">
    <property type="protein sequence ID" value="ACX53913.1"/>
    <property type="molecule type" value="mRNA"/>
</dbReference>
<accession>C9W1G6</accession>
<feature type="signal peptide" evidence="1">
    <location>
        <begin position="1"/>
        <end position="28"/>
    </location>
</feature>
<evidence type="ECO:0000313" key="2">
    <source>
        <dbReference type="EMBL" id="ACX53913.1"/>
    </source>
</evidence>
<reference evidence="2" key="1">
    <citation type="journal article" date="2010" name="BMC Genomics">
        <title>An insight into the sialotranscriptome of the brown dog tick, Rhipicephalus sanguineus.</title>
        <authorList>
            <person name="Anatriello E."/>
            <person name="Ribeiro J.M."/>
            <person name="de Miranda-Santos I.K."/>
            <person name="Brandao L.G."/>
            <person name="Anderson J.M."/>
            <person name="Valenzuela J.G."/>
            <person name="Maruyama S.R."/>
            <person name="Silva J.S."/>
            <person name="Ferreira B.R."/>
        </authorList>
    </citation>
    <scope>NUCLEOTIDE SEQUENCE</scope>
    <source>
        <tissue evidence="2">Salivary glands</tissue>
    </source>
</reference>
<keyword evidence="1" id="KW-0732">Signal</keyword>
<proteinExistence type="evidence at transcript level"/>
<protein>
    <submittedName>
        <fullName evidence="2">Hypothetical secreted peptide</fullName>
    </submittedName>
</protein>
<organism evidence="2">
    <name type="scientific">Rhipicephalus sanguineus</name>
    <name type="common">Brown dog tick</name>
    <name type="synonym">Ixodes sanguineus</name>
    <dbReference type="NCBI Taxonomy" id="34632"/>
    <lineage>
        <taxon>Eukaryota</taxon>
        <taxon>Metazoa</taxon>
        <taxon>Ecdysozoa</taxon>
        <taxon>Arthropoda</taxon>
        <taxon>Chelicerata</taxon>
        <taxon>Arachnida</taxon>
        <taxon>Acari</taxon>
        <taxon>Parasitiformes</taxon>
        <taxon>Ixodida</taxon>
        <taxon>Ixodoidea</taxon>
        <taxon>Ixodidae</taxon>
        <taxon>Rhipicephalinae</taxon>
        <taxon>Rhipicephalus</taxon>
        <taxon>Rhipicephalus</taxon>
    </lineage>
</organism>
<evidence type="ECO:0000256" key="1">
    <source>
        <dbReference type="SAM" id="SignalP"/>
    </source>
</evidence>